<dbReference type="EMBL" id="CM042041">
    <property type="protein sequence ID" value="KAI3711645.1"/>
    <property type="molecule type" value="Genomic_DNA"/>
</dbReference>
<organism evidence="1 2">
    <name type="scientific">Smallanthus sonchifolius</name>
    <dbReference type="NCBI Taxonomy" id="185202"/>
    <lineage>
        <taxon>Eukaryota</taxon>
        <taxon>Viridiplantae</taxon>
        <taxon>Streptophyta</taxon>
        <taxon>Embryophyta</taxon>
        <taxon>Tracheophyta</taxon>
        <taxon>Spermatophyta</taxon>
        <taxon>Magnoliopsida</taxon>
        <taxon>eudicotyledons</taxon>
        <taxon>Gunneridae</taxon>
        <taxon>Pentapetalae</taxon>
        <taxon>asterids</taxon>
        <taxon>campanulids</taxon>
        <taxon>Asterales</taxon>
        <taxon>Asteraceae</taxon>
        <taxon>Asteroideae</taxon>
        <taxon>Heliantheae alliance</taxon>
        <taxon>Millerieae</taxon>
        <taxon>Smallanthus</taxon>
    </lineage>
</organism>
<reference evidence="2" key="1">
    <citation type="journal article" date="2022" name="Mol. Ecol. Resour.">
        <title>The genomes of chicory, endive, great burdock and yacon provide insights into Asteraceae palaeo-polyploidization history and plant inulin production.</title>
        <authorList>
            <person name="Fan W."/>
            <person name="Wang S."/>
            <person name="Wang H."/>
            <person name="Wang A."/>
            <person name="Jiang F."/>
            <person name="Liu H."/>
            <person name="Zhao H."/>
            <person name="Xu D."/>
            <person name="Zhang Y."/>
        </authorList>
    </citation>
    <scope>NUCLEOTIDE SEQUENCE [LARGE SCALE GENOMIC DNA]</scope>
    <source>
        <strain evidence="2">cv. Yunnan</strain>
    </source>
</reference>
<name>A0ACB9APS8_9ASTR</name>
<dbReference type="Proteomes" id="UP001056120">
    <property type="component" value="Linkage Group LG24"/>
</dbReference>
<reference evidence="1 2" key="2">
    <citation type="journal article" date="2022" name="Mol. Ecol. Resour.">
        <title>The genomes of chicory, endive, great burdock and yacon provide insights into Asteraceae paleo-polyploidization history and plant inulin production.</title>
        <authorList>
            <person name="Fan W."/>
            <person name="Wang S."/>
            <person name="Wang H."/>
            <person name="Wang A."/>
            <person name="Jiang F."/>
            <person name="Liu H."/>
            <person name="Zhao H."/>
            <person name="Xu D."/>
            <person name="Zhang Y."/>
        </authorList>
    </citation>
    <scope>NUCLEOTIDE SEQUENCE [LARGE SCALE GENOMIC DNA]</scope>
    <source>
        <strain evidence="2">cv. Yunnan</strain>
        <tissue evidence="1">Leaves</tissue>
    </source>
</reference>
<evidence type="ECO:0000313" key="2">
    <source>
        <dbReference type="Proteomes" id="UP001056120"/>
    </source>
</evidence>
<proteinExistence type="predicted"/>
<gene>
    <name evidence="1" type="ORF">L1987_70184</name>
</gene>
<accession>A0ACB9APS8</accession>
<sequence length="101" mass="11393">MAYLKLNPAVVTAIVVAYMHFLTTVAYTSYLVGGARGWIVPPNPNHYEAWMKGKKFFKGDTFYFVHERGEHTVAKVTVKETYDTCNTTAVEHVYDVGTDVL</sequence>
<keyword evidence="2" id="KW-1185">Reference proteome</keyword>
<comment type="caution">
    <text evidence="1">The sequence shown here is derived from an EMBL/GenBank/DDBJ whole genome shotgun (WGS) entry which is preliminary data.</text>
</comment>
<evidence type="ECO:0000313" key="1">
    <source>
        <dbReference type="EMBL" id="KAI3711645.1"/>
    </source>
</evidence>
<protein>
    <submittedName>
        <fullName evidence="1">Uncharacterized protein</fullName>
    </submittedName>
</protein>